<evidence type="ECO:0000313" key="7">
    <source>
        <dbReference type="Proteomes" id="UP000242913"/>
    </source>
</evidence>
<dbReference type="GO" id="GO:1904263">
    <property type="term" value="P:positive regulation of TORC1 signaling"/>
    <property type="evidence" value="ECO:0007669"/>
    <property type="project" value="TreeGrafter"/>
</dbReference>
<evidence type="ECO:0000256" key="2">
    <source>
        <dbReference type="ARBA" id="ARBA00022853"/>
    </source>
</evidence>
<dbReference type="CDD" id="cd00201">
    <property type="entry name" value="WW"/>
    <property type="match status" value="1"/>
</dbReference>
<feature type="domain" description="WW" evidence="5">
    <location>
        <begin position="18"/>
        <end position="46"/>
    </location>
</feature>
<sequence length="229" mass="25656">MDRQSTTSSNARLKEFGPWTEQYSSAGKRYFYNRESEVSQWEKPPEWREYEKFLSENAANQSPISSASGARIAPSSNAAGMYLANSTDSAGSGNNGDLKSKMKTHDANQSVLRVKRPKVEIKEEDAIGPVIFSEEQHRRFLRADAQTSTRRWPTEDWEQSAMKADAAAHNLTLQIIYVSCDLKSAGSLVKTAEMRSSLLAQKLQFIADHQRQLEASFALPSLPSLNSYQ</sequence>
<dbReference type="GO" id="GO:0006325">
    <property type="term" value="P:chromatin organization"/>
    <property type="evidence" value="ECO:0007669"/>
    <property type="project" value="UniProtKB-KW"/>
</dbReference>
<evidence type="ECO:0000259" key="5">
    <source>
        <dbReference type="PROSITE" id="PS50020"/>
    </source>
</evidence>
<dbReference type="SMART" id="SM00456">
    <property type="entry name" value="WW"/>
    <property type="match status" value="1"/>
</dbReference>
<organism evidence="6 7">
    <name type="scientific">Onchocerca flexuosa</name>
    <dbReference type="NCBI Taxonomy" id="387005"/>
    <lineage>
        <taxon>Eukaryota</taxon>
        <taxon>Metazoa</taxon>
        <taxon>Ecdysozoa</taxon>
        <taxon>Nematoda</taxon>
        <taxon>Chromadorea</taxon>
        <taxon>Rhabditida</taxon>
        <taxon>Spirurina</taxon>
        <taxon>Spiruromorpha</taxon>
        <taxon>Filarioidea</taxon>
        <taxon>Onchocercidae</taxon>
        <taxon>Onchocerca</taxon>
    </lineage>
</organism>
<accession>A0A238BW70</accession>
<feature type="compositionally biased region" description="Polar residues" evidence="4">
    <location>
        <begin position="88"/>
        <end position="97"/>
    </location>
</feature>
<dbReference type="SUPFAM" id="SSF51045">
    <property type="entry name" value="WW domain"/>
    <property type="match status" value="1"/>
</dbReference>
<dbReference type="GO" id="GO:0010506">
    <property type="term" value="P:regulation of autophagy"/>
    <property type="evidence" value="ECO:0007669"/>
    <property type="project" value="TreeGrafter"/>
</dbReference>
<gene>
    <name evidence="6" type="ORF">X798_04017</name>
</gene>
<keyword evidence="7" id="KW-1185">Reference proteome</keyword>
<dbReference type="Gene3D" id="2.20.70.10">
    <property type="match status" value="1"/>
</dbReference>
<dbReference type="Proteomes" id="UP000242913">
    <property type="component" value="Unassembled WGS sequence"/>
</dbReference>
<proteinExistence type="predicted"/>
<dbReference type="PROSITE" id="PS01159">
    <property type="entry name" value="WW_DOMAIN_1"/>
    <property type="match status" value="1"/>
</dbReference>
<dbReference type="AlphaFoldDB" id="A0A238BW70"/>
<evidence type="ECO:0000256" key="4">
    <source>
        <dbReference type="SAM" id="MobiDB-lite"/>
    </source>
</evidence>
<comment type="subcellular location">
    <subcellularLocation>
        <location evidence="1">Nucleus</location>
    </subcellularLocation>
</comment>
<evidence type="ECO:0000256" key="1">
    <source>
        <dbReference type="ARBA" id="ARBA00004123"/>
    </source>
</evidence>
<dbReference type="PANTHER" id="PTHR15911:SF6">
    <property type="entry name" value="WW DOMAIN-CONTAINING ADAPTER PROTEIN WITH COILED-COIL"/>
    <property type="match status" value="1"/>
</dbReference>
<protein>
    <submittedName>
        <fullName evidence="6">WW domain protein</fullName>
    </submittedName>
</protein>
<name>A0A238BW70_9BILA</name>
<dbReference type="Pfam" id="PF00397">
    <property type="entry name" value="WW"/>
    <property type="match status" value="1"/>
</dbReference>
<dbReference type="PROSITE" id="PS50020">
    <property type="entry name" value="WW_DOMAIN_2"/>
    <property type="match status" value="1"/>
</dbReference>
<evidence type="ECO:0000256" key="3">
    <source>
        <dbReference type="ARBA" id="ARBA00023242"/>
    </source>
</evidence>
<reference evidence="6 7" key="1">
    <citation type="submission" date="2015-12" db="EMBL/GenBank/DDBJ databases">
        <title>Draft genome of the nematode, Onchocerca flexuosa.</title>
        <authorList>
            <person name="Mitreva M."/>
        </authorList>
    </citation>
    <scope>NUCLEOTIDE SEQUENCE [LARGE SCALE GENOMIC DNA]</scope>
    <source>
        <strain evidence="6">Red Deer</strain>
    </source>
</reference>
<dbReference type="InterPro" id="IPR036020">
    <property type="entry name" value="WW_dom_sf"/>
</dbReference>
<dbReference type="EMBL" id="KZ269999">
    <property type="protein sequence ID" value="OZC08930.1"/>
    <property type="molecule type" value="Genomic_DNA"/>
</dbReference>
<feature type="region of interest" description="Disordered" evidence="4">
    <location>
        <begin position="88"/>
        <end position="108"/>
    </location>
</feature>
<dbReference type="InterPro" id="IPR038867">
    <property type="entry name" value="WAC"/>
</dbReference>
<dbReference type="GO" id="GO:0005634">
    <property type="term" value="C:nucleus"/>
    <property type="evidence" value="ECO:0007669"/>
    <property type="project" value="UniProtKB-SubCell"/>
</dbReference>
<keyword evidence="2" id="KW-0156">Chromatin regulator</keyword>
<keyword evidence="3" id="KW-0539">Nucleus</keyword>
<dbReference type="GO" id="GO:0003682">
    <property type="term" value="F:chromatin binding"/>
    <property type="evidence" value="ECO:0007669"/>
    <property type="project" value="TreeGrafter"/>
</dbReference>
<dbReference type="PANTHER" id="PTHR15911">
    <property type="entry name" value="WW DOMAIN-CONTAINING ADAPTER PROTEIN WITH COILED-COIL"/>
    <property type="match status" value="1"/>
</dbReference>
<dbReference type="GO" id="GO:0000993">
    <property type="term" value="F:RNA polymerase II complex binding"/>
    <property type="evidence" value="ECO:0007669"/>
    <property type="project" value="TreeGrafter"/>
</dbReference>
<dbReference type="InterPro" id="IPR001202">
    <property type="entry name" value="WW_dom"/>
</dbReference>
<evidence type="ECO:0000313" key="6">
    <source>
        <dbReference type="EMBL" id="OZC08930.1"/>
    </source>
</evidence>
<dbReference type="OrthoDB" id="10072039at2759"/>